<dbReference type="EMBL" id="JALLKP010000001">
    <property type="protein sequence ID" value="KAK2198396.1"/>
    <property type="molecule type" value="Genomic_DNA"/>
</dbReference>
<comment type="caution">
    <text evidence="1">The sequence shown here is derived from an EMBL/GenBank/DDBJ whole genome shotgun (WGS) entry which is preliminary data.</text>
</comment>
<name>A0AAD9PPE6_9APIC</name>
<sequence length="98" mass="11113">MGKRSKARHKGMGKNRKLKRGIRDLKHRSLDIDQIHKSVFGLSNGEKCTNVKFEMQGDGTLILLNDIQECSTVNFAIVILWIKIPLIATLKKRAINDV</sequence>
<dbReference type="GeneID" id="94335707"/>
<evidence type="ECO:0000313" key="2">
    <source>
        <dbReference type="Proteomes" id="UP001214638"/>
    </source>
</evidence>
<organism evidence="1 2">
    <name type="scientific">Babesia duncani</name>
    <dbReference type="NCBI Taxonomy" id="323732"/>
    <lineage>
        <taxon>Eukaryota</taxon>
        <taxon>Sar</taxon>
        <taxon>Alveolata</taxon>
        <taxon>Apicomplexa</taxon>
        <taxon>Aconoidasida</taxon>
        <taxon>Piroplasmida</taxon>
        <taxon>Babesiidae</taxon>
        <taxon>Babesia</taxon>
    </lineage>
</organism>
<dbReference type="RefSeq" id="XP_067805238.1">
    <property type="nucleotide sequence ID" value="XM_067946447.1"/>
</dbReference>
<proteinExistence type="predicted"/>
<reference evidence="1" key="1">
    <citation type="journal article" date="2023" name="Nat. Microbiol.">
        <title>Babesia duncani multi-omics identifies virulence factors and drug targets.</title>
        <authorList>
            <person name="Singh P."/>
            <person name="Lonardi S."/>
            <person name="Liang Q."/>
            <person name="Vydyam P."/>
            <person name="Khabirova E."/>
            <person name="Fang T."/>
            <person name="Gihaz S."/>
            <person name="Thekkiniath J."/>
            <person name="Munshi M."/>
            <person name="Abel S."/>
            <person name="Ciampossin L."/>
            <person name="Batugedara G."/>
            <person name="Gupta M."/>
            <person name="Lu X.M."/>
            <person name="Lenz T."/>
            <person name="Chakravarty S."/>
            <person name="Cornillot E."/>
            <person name="Hu Y."/>
            <person name="Ma W."/>
            <person name="Gonzalez L.M."/>
            <person name="Sanchez S."/>
            <person name="Estrada K."/>
            <person name="Sanchez-Flores A."/>
            <person name="Montero E."/>
            <person name="Harb O.S."/>
            <person name="Le Roch K.G."/>
            <person name="Mamoun C.B."/>
        </authorList>
    </citation>
    <scope>NUCLEOTIDE SEQUENCE</scope>
    <source>
        <strain evidence="1">WA1</strain>
    </source>
</reference>
<gene>
    <name evidence="1" type="ORF">BdWA1_001409</name>
</gene>
<accession>A0AAD9PPE6</accession>
<evidence type="ECO:0000313" key="1">
    <source>
        <dbReference type="EMBL" id="KAK2198396.1"/>
    </source>
</evidence>
<protein>
    <submittedName>
        <fullName evidence="1">Uncharacterized protein</fullName>
    </submittedName>
</protein>
<dbReference type="KEGG" id="bdw:94335707"/>
<keyword evidence="2" id="KW-1185">Reference proteome</keyword>
<dbReference type="AlphaFoldDB" id="A0AAD9PPE6"/>
<dbReference type="Proteomes" id="UP001214638">
    <property type="component" value="Unassembled WGS sequence"/>
</dbReference>